<dbReference type="PANTHER" id="PTHR31609:SF1">
    <property type="entry name" value="CARBOHYDRATE DEACETYLASE"/>
    <property type="match status" value="1"/>
</dbReference>
<protein>
    <submittedName>
        <fullName evidence="6">Hopanoid biosynthesis associated protein HpnK</fullName>
    </submittedName>
</protein>
<keyword evidence="2" id="KW-0479">Metal-binding</keyword>
<evidence type="ECO:0000313" key="6">
    <source>
        <dbReference type="EMBL" id="CAA9585795.1"/>
    </source>
</evidence>
<dbReference type="Pfam" id="PF04794">
    <property type="entry name" value="YdjC"/>
    <property type="match status" value="1"/>
</dbReference>
<dbReference type="GO" id="GO:0016787">
    <property type="term" value="F:hydrolase activity"/>
    <property type="evidence" value="ECO:0007669"/>
    <property type="project" value="UniProtKB-KW"/>
</dbReference>
<dbReference type="PANTHER" id="PTHR31609">
    <property type="entry name" value="YDJC DEACETYLASE FAMILY MEMBER"/>
    <property type="match status" value="1"/>
</dbReference>
<keyword evidence="3" id="KW-0378">Hydrolase</keyword>
<dbReference type="InterPro" id="IPR011330">
    <property type="entry name" value="Glyco_hydro/deAcase_b/a-brl"/>
</dbReference>
<evidence type="ECO:0000256" key="1">
    <source>
        <dbReference type="ARBA" id="ARBA00001946"/>
    </source>
</evidence>
<sequence>LGLGLHLNLTEGAPVTPPGRVPALVDRQGLFHPIVIQLRRIANGRTPLAEVERELRAQFELILARGVQPTHVDGHLHVHAWARVLPLVARLMVDYGVRAMRSPFLTAWLPLHLAARPAAHAGLAPAPAAPSLLDRFCPLVTPWGGRVWSVRDGRGPDRRGPRAGLLRRRGVITTDFMLDSGQFLGTPDPAGALLAALRPLRAATVELMAHPAWNRDEGRGAAEVALLTDPRLRDALVGAGVRLTNYGRLRVEE</sequence>
<dbReference type="SUPFAM" id="SSF88713">
    <property type="entry name" value="Glycoside hydrolase/deacetylase"/>
    <property type="match status" value="1"/>
</dbReference>
<proteinExistence type="predicted"/>
<evidence type="ECO:0000256" key="5">
    <source>
        <dbReference type="ARBA" id="ARBA00023277"/>
    </source>
</evidence>
<dbReference type="AlphaFoldDB" id="A0A6J4VQI2"/>
<accession>A0A6J4VQI2</accession>
<keyword evidence="5" id="KW-0119">Carbohydrate metabolism</keyword>
<name>A0A6J4VQI2_9BACT</name>
<keyword evidence="4" id="KW-0460">Magnesium</keyword>
<dbReference type="Gene3D" id="3.20.20.370">
    <property type="entry name" value="Glycoside hydrolase/deacetylase"/>
    <property type="match status" value="1"/>
</dbReference>
<evidence type="ECO:0000256" key="3">
    <source>
        <dbReference type="ARBA" id="ARBA00022801"/>
    </source>
</evidence>
<dbReference type="GO" id="GO:0046872">
    <property type="term" value="F:metal ion binding"/>
    <property type="evidence" value="ECO:0007669"/>
    <property type="project" value="UniProtKB-KW"/>
</dbReference>
<dbReference type="GO" id="GO:0005975">
    <property type="term" value="P:carbohydrate metabolic process"/>
    <property type="evidence" value="ECO:0007669"/>
    <property type="project" value="InterPro"/>
</dbReference>
<evidence type="ECO:0000256" key="4">
    <source>
        <dbReference type="ARBA" id="ARBA00022842"/>
    </source>
</evidence>
<reference evidence="6" key="1">
    <citation type="submission" date="2020-02" db="EMBL/GenBank/DDBJ databases">
        <authorList>
            <person name="Meier V. D."/>
        </authorList>
    </citation>
    <scope>NUCLEOTIDE SEQUENCE</scope>
    <source>
        <strain evidence="6">AVDCRST_MAG88</strain>
    </source>
</reference>
<evidence type="ECO:0000256" key="2">
    <source>
        <dbReference type="ARBA" id="ARBA00022723"/>
    </source>
</evidence>
<feature type="non-terminal residue" evidence="6">
    <location>
        <position position="1"/>
    </location>
</feature>
<organism evidence="6">
    <name type="scientific">uncultured Thermomicrobiales bacterium</name>
    <dbReference type="NCBI Taxonomy" id="1645740"/>
    <lineage>
        <taxon>Bacteria</taxon>
        <taxon>Pseudomonadati</taxon>
        <taxon>Thermomicrobiota</taxon>
        <taxon>Thermomicrobia</taxon>
        <taxon>Thermomicrobiales</taxon>
        <taxon>environmental samples</taxon>
    </lineage>
</organism>
<dbReference type="InterPro" id="IPR006879">
    <property type="entry name" value="YdjC-like"/>
</dbReference>
<dbReference type="GO" id="GO:0019213">
    <property type="term" value="F:deacetylase activity"/>
    <property type="evidence" value="ECO:0007669"/>
    <property type="project" value="TreeGrafter"/>
</dbReference>
<gene>
    <name evidence="6" type="ORF">AVDCRST_MAG88-3921</name>
</gene>
<dbReference type="EMBL" id="CADCWM010000964">
    <property type="protein sequence ID" value="CAA9585795.1"/>
    <property type="molecule type" value="Genomic_DNA"/>
</dbReference>
<comment type="cofactor">
    <cofactor evidence="1">
        <name>Mg(2+)</name>
        <dbReference type="ChEBI" id="CHEBI:18420"/>
    </cofactor>
</comment>